<dbReference type="SUPFAM" id="SSF53756">
    <property type="entry name" value="UDP-Glycosyltransferase/glycogen phosphorylase"/>
    <property type="match status" value="1"/>
</dbReference>
<evidence type="ECO:0000256" key="12">
    <source>
        <dbReference type="ARBA" id="ARBA00076875"/>
    </source>
</evidence>
<keyword evidence="6" id="KW-0443">Lipid metabolism</keyword>
<evidence type="ECO:0000256" key="5">
    <source>
        <dbReference type="ARBA" id="ARBA00022679"/>
    </source>
</evidence>
<evidence type="ECO:0000313" key="17">
    <source>
        <dbReference type="EMBL" id="MFO7191637.1"/>
    </source>
</evidence>
<evidence type="ECO:0000256" key="3">
    <source>
        <dbReference type="ARBA" id="ARBA00022516"/>
    </source>
</evidence>
<evidence type="ECO:0000256" key="10">
    <source>
        <dbReference type="ARBA" id="ARBA00066957"/>
    </source>
</evidence>
<dbReference type="InterPro" id="IPR028098">
    <property type="entry name" value="Glyco_trans_4-like_N"/>
</dbReference>
<dbReference type="AlphaFoldDB" id="A0ABD6FCH3"/>
<dbReference type="Proteomes" id="UP000249324">
    <property type="component" value="Unassembled WGS sequence"/>
</dbReference>
<evidence type="ECO:0000256" key="14">
    <source>
        <dbReference type="ARBA" id="ARBA00079381"/>
    </source>
</evidence>
<comment type="catalytic activity">
    <reaction evidence="8">
        <text>a 1,2-diacyl-sn-glycero-3-phospho-[alpha-D-mannopyranosyl-(1&lt;-&gt;6)-D-myo-inositol] + GDP-alpha-D-mannose = a 2,6-O-bis(alpha-D-mannopyranosyl)-1-phosphatidyl-1D-myo-inositol + GDP + H(+)</text>
        <dbReference type="Rhea" id="RHEA:52440"/>
        <dbReference type="ChEBI" id="CHEBI:15378"/>
        <dbReference type="ChEBI" id="CHEBI:57527"/>
        <dbReference type="ChEBI" id="CHEBI:58189"/>
        <dbReference type="ChEBI" id="CHEBI:87673"/>
        <dbReference type="ChEBI" id="CHEBI:136624"/>
        <dbReference type="EC" id="2.4.1.346"/>
    </reaction>
</comment>
<comment type="pathway">
    <text evidence="1">Lipid metabolism.</text>
</comment>
<dbReference type="GO" id="GO:0043750">
    <property type="term" value="F:phosphatidylinositol alpha-mannosyltransferase activity"/>
    <property type="evidence" value="ECO:0007669"/>
    <property type="project" value="UniProtKB-ARBA"/>
</dbReference>
<evidence type="ECO:0000256" key="7">
    <source>
        <dbReference type="ARBA" id="ARBA00051960"/>
    </source>
</evidence>
<protein>
    <recommendedName>
        <fullName evidence="10">phosphatidyl-myo-inositol dimannoside synthase</fullName>
        <ecNumber evidence="10">2.4.1.346</ecNumber>
    </recommendedName>
    <alternativeName>
        <fullName evidence="11">Alpha-D-mannose-alpha-(1-6)-phosphatidylmyo-inositol-mannosyltransferase</fullName>
    </alternativeName>
    <alternativeName>
        <fullName evidence="14">Alpha-mannosyltransferase</fullName>
    </alternativeName>
    <alternativeName>
        <fullName evidence="13">Guanosine diphosphomannose-phosphatidyl-inositol alpha-mannosyltransferase</fullName>
    </alternativeName>
    <alternativeName>
        <fullName evidence="12">Phosphatidylinositol alpha-mannosyltransferase</fullName>
    </alternativeName>
</protein>
<comment type="similarity">
    <text evidence="2">Belongs to the glycosyltransferase group 1 family. Glycosyltransferase 4 subfamily.</text>
</comment>
<comment type="caution">
    <text evidence="17">The sequence shown here is derived from an EMBL/GenBank/DDBJ whole genome shotgun (WGS) entry which is preliminary data.</text>
</comment>
<keyword evidence="5 17" id="KW-0808">Transferase</keyword>
<feature type="domain" description="Glycosyl transferase family 1" evidence="15">
    <location>
        <begin position="183"/>
        <end position="358"/>
    </location>
</feature>
<dbReference type="CDD" id="cd03801">
    <property type="entry name" value="GT4_PimA-like"/>
    <property type="match status" value="1"/>
</dbReference>
<gene>
    <name evidence="17" type="ORF">DIU77_005295</name>
</gene>
<dbReference type="EC" id="2.4.1.346" evidence="10"/>
<name>A0ABD6FCH3_9PSEU</name>
<dbReference type="GO" id="GO:0016020">
    <property type="term" value="C:membrane"/>
    <property type="evidence" value="ECO:0007669"/>
    <property type="project" value="GOC"/>
</dbReference>
<evidence type="ECO:0000256" key="6">
    <source>
        <dbReference type="ARBA" id="ARBA00023098"/>
    </source>
</evidence>
<dbReference type="Gene3D" id="3.40.50.2000">
    <property type="entry name" value="Glycogen Phosphorylase B"/>
    <property type="match status" value="2"/>
</dbReference>
<evidence type="ECO:0000256" key="1">
    <source>
        <dbReference type="ARBA" id="ARBA00005189"/>
    </source>
</evidence>
<evidence type="ECO:0000256" key="4">
    <source>
        <dbReference type="ARBA" id="ARBA00022676"/>
    </source>
</evidence>
<evidence type="ECO:0000256" key="13">
    <source>
        <dbReference type="ARBA" id="ARBA00077842"/>
    </source>
</evidence>
<accession>A0ABD6FCH3</accession>
<dbReference type="Pfam" id="PF13439">
    <property type="entry name" value="Glyco_transf_4"/>
    <property type="match status" value="1"/>
</dbReference>
<evidence type="ECO:0000313" key="18">
    <source>
        <dbReference type="Proteomes" id="UP000249324"/>
    </source>
</evidence>
<feature type="domain" description="Glycosyltransferase subfamily 4-like N-terminal" evidence="16">
    <location>
        <begin position="15"/>
        <end position="174"/>
    </location>
</feature>
<organism evidence="17 18">
    <name type="scientific">Thermocrispum agreste</name>
    <dbReference type="NCBI Taxonomy" id="37925"/>
    <lineage>
        <taxon>Bacteria</taxon>
        <taxon>Bacillati</taxon>
        <taxon>Actinomycetota</taxon>
        <taxon>Actinomycetes</taxon>
        <taxon>Pseudonocardiales</taxon>
        <taxon>Pseudonocardiaceae</taxon>
        <taxon>Thermocrispum</taxon>
    </lineage>
</organism>
<evidence type="ECO:0000256" key="11">
    <source>
        <dbReference type="ARBA" id="ARBA00075163"/>
    </source>
</evidence>
<dbReference type="Pfam" id="PF00534">
    <property type="entry name" value="Glycos_transf_1"/>
    <property type="match status" value="1"/>
</dbReference>
<keyword evidence="4 17" id="KW-0328">Glycosyltransferase</keyword>
<proteinExistence type="inferred from homology"/>
<dbReference type="PANTHER" id="PTHR45947">
    <property type="entry name" value="SULFOQUINOVOSYL TRANSFERASE SQD2"/>
    <property type="match status" value="1"/>
</dbReference>
<dbReference type="EMBL" id="QGUI02000040">
    <property type="protein sequence ID" value="MFO7191637.1"/>
    <property type="molecule type" value="Genomic_DNA"/>
</dbReference>
<dbReference type="FunFam" id="3.40.50.2000:FF:000069">
    <property type="entry name" value="Alpha-(1-6)-phosphatidylinositol monomannoside mannosyltransferase"/>
    <property type="match status" value="1"/>
</dbReference>
<evidence type="ECO:0000256" key="9">
    <source>
        <dbReference type="ARBA" id="ARBA00060651"/>
    </source>
</evidence>
<dbReference type="GO" id="GO:0033164">
    <property type="term" value="F:initiation-specific glycolipid 1,6-alpha-mannosyltransferase activity"/>
    <property type="evidence" value="ECO:0007669"/>
    <property type="project" value="UniProtKB-ARBA"/>
</dbReference>
<evidence type="ECO:0000259" key="16">
    <source>
        <dbReference type="Pfam" id="PF13439"/>
    </source>
</evidence>
<reference evidence="17 18" key="1">
    <citation type="journal article" date="2021" name="BMC Genomics">
        <title>Genome-resolved metagenome and metatranscriptome analyses of thermophilic composting reveal key bacterial players and their metabolic interactions.</title>
        <authorList>
            <person name="Braga L.P.P."/>
            <person name="Pereira R.V."/>
            <person name="Martins L.F."/>
            <person name="Moura L.M.S."/>
            <person name="Sanchez F.B."/>
            <person name="Patane J.S.L."/>
            <person name="da Silva A.M."/>
            <person name="Setubal J.C."/>
        </authorList>
    </citation>
    <scope>NUCLEOTIDE SEQUENCE [LARGE SCALE GENOMIC DNA]</scope>
    <source>
        <strain evidence="17">ZC4RG45</strain>
    </source>
</reference>
<evidence type="ECO:0000256" key="8">
    <source>
        <dbReference type="ARBA" id="ARBA00052876"/>
    </source>
</evidence>
<sequence length="385" mass="41828">MRPTLLVTNDFPPRPGGIQNYLHSLATRLDAKDLVVLCSSWDRPQGSDARFDAEQPFEVVRHPTTVLLPTPDVLRRAAELIKTRGLSAVWFGAAAPLGLLAPALRQAGAERVVASTHGHEVGWSMLPGARQALRVIGINSDVVTYVSQYTRRRFATAFGPMTGLEHLPSGVDTEVFRPDPAAREELRKRYRLGDRPVVVCVSRLVPRKGQDMLIRALPELRQRVPGTALLLVGGGPYRQYLQREAVACGVADHVVLTGSVPWEELPAHYAVGDVFAMPARTRGKGLDVEGLGIVYLEASATGLPVIAGRSGGAPETVQDEVTGHVVDGRDLPQLVDTLASLLSDPIRAASMGAAGREWVSKHWRWDRLARRLAGLLSGIPARYRA</sequence>
<comment type="pathway">
    <text evidence="9">Phospholipid metabolism; phosphatidylinositol metabolism.</text>
</comment>
<dbReference type="PANTHER" id="PTHR45947:SF3">
    <property type="entry name" value="SULFOQUINOVOSYL TRANSFERASE SQD2"/>
    <property type="match status" value="1"/>
</dbReference>
<evidence type="ECO:0000256" key="2">
    <source>
        <dbReference type="ARBA" id="ARBA00009481"/>
    </source>
</evidence>
<dbReference type="FunFam" id="3.40.50.2000:FF:000115">
    <property type="entry name" value="Alpha-(1-6)-phosphatidylinositol monomannoside mannosyltransferase"/>
    <property type="match status" value="1"/>
</dbReference>
<dbReference type="GO" id="GO:0009247">
    <property type="term" value="P:glycolipid biosynthetic process"/>
    <property type="evidence" value="ECO:0007669"/>
    <property type="project" value="UniProtKB-ARBA"/>
</dbReference>
<dbReference type="InterPro" id="IPR050194">
    <property type="entry name" value="Glycosyltransferase_grp1"/>
</dbReference>
<comment type="catalytic activity">
    <reaction evidence="7">
        <text>a 1,2-diacyl-sn-glycero-3-phospho-[alpha-D-6-acyl-mannopyranosyl-(1&lt;-&gt;6)-D-myo-inositol] + GDP-alpha-D-mannose = a 2-O-(alpha-D-mannosyl)-6-O-(6-O-acyl-alpha-D-mannosyl)-1-phosphatidyl-1D-myo-inositol + GDP + H(+)</text>
        <dbReference type="Rhea" id="RHEA:52444"/>
        <dbReference type="ChEBI" id="CHEBI:15378"/>
        <dbReference type="ChEBI" id="CHEBI:57527"/>
        <dbReference type="ChEBI" id="CHEBI:58189"/>
        <dbReference type="ChEBI" id="CHEBI:88053"/>
        <dbReference type="ChEBI" id="CHEBI:136625"/>
        <dbReference type="EC" id="2.4.1.346"/>
    </reaction>
</comment>
<keyword evidence="3" id="KW-0444">Lipid biosynthesis</keyword>
<evidence type="ECO:0000259" key="15">
    <source>
        <dbReference type="Pfam" id="PF00534"/>
    </source>
</evidence>
<dbReference type="InterPro" id="IPR001296">
    <property type="entry name" value="Glyco_trans_1"/>
</dbReference>